<gene>
    <name evidence="1" type="ORF">INT44_004016</name>
</gene>
<comment type="caution">
    <text evidence="1">The sequence shown here is derived from an EMBL/GenBank/DDBJ whole genome shotgun (WGS) entry which is preliminary data.</text>
</comment>
<name>A0A8H7QAM4_9FUNG</name>
<reference evidence="1" key="1">
    <citation type="submission" date="2020-12" db="EMBL/GenBank/DDBJ databases">
        <title>Metabolic potential, ecology and presence of endohyphal bacteria is reflected in genomic diversity of Mucoromycotina.</title>
        <authorList>
            <person name="Muszewska A."/>
            <person name="Okrasinska A."/>
            <person name="Steczkiewicz K."/>
            <person name="Drgas O."/>
            <person name="Orlowska M."/>
            <person name="Perlinska-Lenart U."/>
            <person name="Aleksandrzak-Piekarczyk T."/>
            <person name="Szatraj K."/>
            <person name="Zielenkiewicz U."/>
            <person name="Pilsyk S."/>
            <person name="Malc E."/>
            <person name="Mieczkowski P."/>
            <person name="Kruszewska J.S."/>
            <person name="Biernat P."/>
            <person name="Pawlowska J."/>
        </authorList>
    </citation>
    <scope>NUCLEOTIDE SEQUENCE</scope>
    <source>
        <strain evidence="1">WA0000051536</strain>
    </source>
</reference>
<organism evidence="1 2">
    <name type="scientific">Umbelopsis vinacea</name>
    <dbReference type="NCBI Taxonomy" id="44442"/>
    <lineage>
        <taxon>Eukaryota</taxon>
        <taxon>Fungi</taxon>
        <taxon>Fungi incertae sedis</taxon>
        <taxon>Mucoromycota</taxon>
        <taxon>Mucoromycotina</taxon>
        <taxon>Umbelopsidomycetes</taxon>
        <taxon>Umbelopsidales</taxon>
        <taxon>Umbelopsidaceae</taxon>
        <taxon>Umbelopsis</taxon>
    </lineage>
</organism>
<sequence length="144" mass="16141">MTAIPQFVVIHDQARNTYKHPVVHYVFEGESIPEDIPKSSCIIVDLNEAATEVEKADSLDPSFQITNCRLDTSNITEAGGFSGSSDDTELVNLTIEGISAHVEPRLTSKTPLMDMESVREAIFNFRERNDMMRKVILSQNRQKA</sequence>
<evidence type="ECO:0000313" key="2">
    <source>
        <dbReference type="Proteomes" id="UP000612746"/>
    </source>
</evidence>
<keyword evidence="2" id="KW-1185">Reference proteome</keyword>
<dbReference type="EMBL" id="JAEPRA010000001">
    <property type="protein sequence ID" value="KAG2188876.1"/>
    <property type="molecule type" value="Genomic_DNA"/>
</dbReference>
<dbReference type="OrthoDB" id="1681166at2759"/>
<accession>A0A8H7QAM4</accession>
<evidence type="ECO:0000313" key="1">
    <source>
        <dbReference type="EMBL" id="KAG2188876.1"/>
    </source>
</evidence>
<proteinExistence type="predicted"/>
<dbReference type="Proteomes" id="UP000612746">
    <property type="component" value="Unassembled WGS sequence"/>
</dbReference>
<dbReference type="AlphaFoldDB" id="A0A8H7QAM4"/>
<protein>
    <submittedName>
        <fullName evidence="1">Uncharacterized protein</fullName>
    </submittedName>
</protein>